<dbReference type="PANTHER" id="PTHR11662:SF279">
    <property type="entry name" value="VOLTAGE-GATED PURINE NUCLEOTIDE UNIPORTER SLC17A9"/>
    <property type="match status" value="1"/>
</dbReference>
<evidence type="ECO:0000313" key="6">
    <source>
        <dbReference type="Proteomes" id="UP000694865"/>
    </source>
</evidence>
<dbReference type="Pfam" id="PF07690">
    <property type="entry name" value="MFS_1"/>
    <property type="match status" value="1"/>
</dbReference>
<dbReference type="GeneID" id="100373152"/>
<keyword evidence="2 5" id="KW-0812">Transmembrane</keyword>
<feature type="transmembrane region" description="Helical" evidence="5">
    <location>
        <begin position="118"/>
        <end position="138"/>
    </location>
</feature>
<dbReference type="InterPro" id="IPR050382">
    <property type="entry name" value="MFS_Na/Anion_cotransporter"/>
</dbReference>
<sequence>MATLTGESSSSAGNMDMEVLEDTEESDISEIQLIEPEDDKEILISTQATYWTRKEEWFWGTAIFMLTALNYACRNCMPVTALSQAKEYDWDKSETVTFHYPAMASVVARKVHIRNRSFLYTAVGAGTNAGNLMSGSLGSVLVEYVGWRSMFYFFGAISVVWALATRILLLRMKCFHPCIVQKIHADEATNVSKKAAWKILLKHKAFWALIATMFCSGYAWHTLFSWLPTYFGDTFPDEKGWVFNVVPWIFNIPSHFCSGYIADWLIANHCTRTVARKYLQTIGTLFNVTCLFLIGHINCYVQALGLLCFTLFTDGLGSAGAYTNVQDLAPTHGGAIYGVMNTLSSLPGFIGVYISGHILEAFNNSWTAVFSLAASINFSGYIVFMIWGSGDRIV</sequence>
<evidence type="ECO:0000313" key="7">
    <source>
        <dbReference type="RefSeq" id="XP_006811686.1"/>
    </source>
</evidence>
<dbReference type="SUPFAM" id="SSF103473">
    <property type="entry name" value="MFS general substrate transporter"/>
    <property type="match status" value="1"/>
</dbReference>
<dbReference type="PANTHER" id="PTHR11662">
    <property type="entry name" value="SOLUTE CARRIER FAMILY 17"/>
    <property type="match status" value="1"/>
</dbReference>
<evidence type="ECO:0000256" key="5">
    <source>
        <dbReference type="SAM" id="Phobius"/>
    </source>
</evidence>
<proteinExistence type="predicted"/>
<gene>
    <name evidence="7" type="primary">LOC100373152</name>
</gene>
<feature type="transmembrane region" description="Helical" evidence="5">
    <location>
        <begin position="150"/>
        <end position="169"/>
    </location>
</feature>
<feature type="transmembrane region" description="Helical" evidence="5">
    <location>
        <begin position="248"/>
        <end position="266"/>
    </location>
</feature>
<dbReference type="RefSeq" id="XP_006811686.1">
    <property type="nucleotide sequence ID" value="XM_006811623.1"/>
</dbReference>
<reference evidence="7" key="1">
    <citation type="submission" date="2025-08" db="UniProtKB">
        <authorList>
            <consortium name="RefSeq"/>
        </authorList>
    </citation>
    <scope>IDENTIFICATION</scope>
    <source>
        <tissue evidence="7">Testes</tissue>
    </source>
</reference>
<feature type="transmembrane region" description="Helical" evidence="5">
    <location>
        <begin position="278"/>
        <end position="297"/>
    </location>
</feature>
<dbReference type="InterPro" id="IPR036259">
    <property type="entry name" value="MFS_trans_sf"/>
</dbReference>
<keyword evidence="3 5" id="KW-1133">Transmembrane helix</keyword>
<name>A0ABM0LV95_SACKO</name>
<evidence type="ECO:0000256" key="3">
    <source>
        <dbReference type="ARBA" id="ARBA00022989"/>
    </source>
</evidence>
<keyword evidence="6" id="KW-1185">Reference proteome</keyword>
<dbReference type="Proteomes" id="UP000694865">
    <property type="component" value="Unplaced"/>
</dbReference>
<accession>A0ABM0LV95</accession>
<dbReference type="InterPro" id="IPR011701">
    <property type="entry name" value="MFS"/>
</dbReference>
<dbReference type="Gene3D" id="1.20.1250.20">
    <property type="entry name" value="MFS general substrate transporter like domains"/>
    <property type="match status" value="1"/>
</dbReference>
<evidence type="ECO:0000256" key="2">
    <source>
        <dbReference type="ARBA" id="ARBA00022692"/>
    </source>
</evidence>
<evidence type="ECO:0000256" key="1">
    <source>
        <dbReference type="ARBA" id="ARBA00004141"/>
    </source>
</evidence>
<feature type="transmembrane region" description="Helical" evidence="5">
    <location>
        <begin position="366"/>
        <end position="387"/>
    </location>
</feature>
<evidence type="ECO:0000256" key="4">
    <source>
        <dbReference type="ARBA" id="ARBA00023136"/>
    </source>
</evidence>
<organism evidence="6 7">
    <name type="scientific">Saccoglossus kowalevskii</name>
    <name type="common">Acorn worm</name>
    <dbReference type="NCBI Taxonomy" id="10224"/>
    <lineage>
        <taxon>Eukaryota</taxon>
        <taxon>Metazoa</taxon>
        <taxon>Hemichordata</taxon>
        <taxon>Enteropneusta</taxon>
        <taxon>Harrimaniidae</taxon>
        <taxon>Saccoglossus</taxon>
    </lineage>
</organism>
<feature type="transmembrane region" description="Helical" evidence="5">
    <location>
        <begin position="334"/>
        <end position="354"/>
    </location>
</feature>
<feature type="transmembrane region" description="Helical" evidence="5">
    <location>
        <begin position="206"/>
        <end position="228"/>
    </location>
</feature>
<keyword evidence="4 5" id="KW-0472">Membrane</keyword>
<comment type="subcellular location">
    <subcellularLocation>
        <location evidence="1">Membrane</location>
        <topology evidence="1">Multi-pass membrane protein</topology>
    </subcellularLocation>
</comment>
<protein>
    <submittedName>
        <fullName evidence="7">Solute carrier family 17 member 9-like</fullName>
    </submittedName>
</protein>